<feature type="domain" description="ABC transporter" evidence="11">
    <location>
        <begin position="6"/>
        <end position="243"/>
    </location>
</feature>
<keyword evidence="3" id="KW-0813">Transport</keyword>
<evidence type="ECO:0000256" key="5">
    <source>
        <dbReference type="ARBA" id="ARBA00022597"/>
    </source>
</evidence>
<dbReference type="FunFam" id="3.40.50.300:FF:000127">
    <property type="entry name" value="Ribose import ATP-binding protein RbsA"/>
    <property type="match status" value="1"/>
</dbReference>
<dbReference type="GO" id="GO:0005524">
    <property type="term" value="F:ATP binding"/>
    <property type="evidence" value="ECO:0007669"/>
    <property type="project" value="UniProtKB-KW"/>
</dbReference>
<name>A0A7Z2VHG8_9BACL</name>
<dbReference type="InterPro" id="IPR017871">
    <property type="entry name" value="ABC_transporter-like_CS"/>
</dbReference>
<keyword evidence="5" id="KW-0762">Sugar transport</keyword>
<dbReference type="KEGG" id="cheb:HH215_08035"/>
<dbReference type="Proteomes" id="UP000502248">
    <property type="component" value="Chromosome"/>
</dbReference>
<evidence type="ECO:0000256" key="1">
    <source>
        <dbReference type="ARBA" id="ARBA00004202"/>
    </source>
</evidence>
<dbReference type="InterPro" id="IPR003439">
    <property type="entry name" value="ABC_transporter-like_ATP-bd"/>
</dbReference>
<dbReference type="GO" id="GO:0015749">
    <property type="term" value="P:monosaccharide transmembrane transport"/>
    <property type="evidence" value="ECO:0007669"/>
    <property type="project" value="UniProtKB-ARBA"/>
</dbReference>
<dbReference type="CDD" id="cd03215">
    <property type="entry name" value="ABC_Carb_Monos_II"/>
    <property type="match status" value="1"/>
</dbReference>
<keyword evidence="4" id="KW-1003">Cell membrane</keyword>
<evidence type="ECO:0000256" key="2">
    <source>
        <dbReference type="ARBA" id="ARBA00004533"/>
    </source>
</evidence>
<dbReference type="SMART" id="SM00382">
    <property type="entry name" value="AAA"/>
    <property type="match status" value="2"/>
</dbReference>
<reference evidence="12 13" key="1">
    <citation type="submission" date="2020-04" db="EMBL/GenBank/DDBJ databases">
        <title>Genome sequencing of novel species.</title>
        <authorList>
            <person name="Heo J."/>
            <person name="Kim S.-J."/>
            <person name="Kim J.-S."/>
            <person name="Hong S.-B."/>
            <person name="Kwon S.-W."/>
        </authorList>
    </citation>
    <scope>NUCLEOTIDE SEQUENCE [LARGE SCALE GENOMIC DNA]</scope>
    <source>
        <strain evidence="12 13">MFER-1</strain>
    </source>
</reference>
<evidence type="ECO:0000256" key="10">
    <source>
        <dbReference type="ARBA" id="ARBA00023136"/>
    </source>
</evidence>
<evidence type="ECO:0000256" key="6">
    <source>
        <dbReference type="ARBA" id="ARBA00022737"/>
    </source>
</evidence>
<dbReference type="GO" id="GO:0016887">
    <property type="term" value="F:ATP hydrolysis activity"/>
    <property type="evidence" value="ECO:0007669"/>
    <property type="project" value="InterPro"/>
</dbReference>
<dbReference type="PROSITE" id="PS00211">
    <property type="entry name" value="ABC_TRANSPORTER_1"/>
    <property type="match status" value="1"/>
</dbReference>
<evidence type="ECO:0000313" key="12">
    <source>
        <dbReference type="EMBL" id="QJD83127.1"/>
    </source>
</evidence>
<keyword evidence="6" id="KW-0677">Repeat</keyword>
<keyword evidence="10" id="KW-0472">Membrane</keyword>
<dbReference type="EMBL" id="CP051680">
    <property type="protein sequence ID" value="QJD83127.1"/>
    <property type="molecule type" value="Genomic_DNA"/>
</dbReference>
<evidence type="ECO:0000256" key="8">
    <source>
        <dbReference type="ARBA" id="ARBA00022840"/>
    </source>
</evidence>
<dbReference type="SUPFAM" id="SSF52540">
    <property type="entry name" value="P-loop containing nucleoside triphosphate hydrolases"/>
    <property type="match status" value="2"/>
</dbReference>
<protein>
    <submittedName>
        <fullName evidence="12">Sugar ABC transporter ATP-binding protein</fullName>
    </submittedName>
</protein>
<dbReference type="AlphaFoldDB" id="A0A7Z2VHG8"/>
<dbReference type="FunFam" id="3.40.50.300:FF:000126">
    <property type="entry name" value="Galactose/methyl galactoside import ATP-binding protein MglA"/>
    <property type="match status" value="1"/>
</dbReference>
<evidence type="ECO:0000256" key="3">
    <source>
        <dbReference type="ARBA" id="ARBA00022448"/>
    </source>
</evidence>
<dbReference type="CDD" id="cd03216">
    <property type="entry name" value="ABC_Carb_Monos_I"/>
    <property type="match status" value="1"/>
</dbReference>
<dbReference type="InterPro" id="IPR050107">
    <property type="entry name" value="ABC_carbohydrate_import_ATPase"/>
</dbReference>
<feature type="domain" description="ABC transporter" evidence="11">
    <location>
        <begin position="254"/>
        <end position="497"/>
    </location>
</feature>
<keyword evidence="8 12" id="KW-0067">ATP-binding</keyword>
<evidence type="ECO:0000256" key="7">
    <source>
        <dbReference type="ARBA" id="ARBA00022741"/>
    </source>
</evidence>
<evidence type="ECO:0000259" key="11">
    <source>
        <dbReference type="PROSITE" id="PS50893"/>
    </source>
</evidence>
<dbReference type="InterPro" id="IPR027417">
    <property type="entry name" value="P-loop_NTPase"/>
</dbReference>
<evidence type="ECO:0000256" key="9">
    <source>
        <dbReference type="ARBA" id="ARBA00022967"/>
    </source>
</evidence>
<dbReference type="PROSITE" id="PS50893">
    <property type="entry name" value="ABC_TRANSPORTER_2"/>
    <property type="match status" value="2"/>
</dbReference>
<dbReference type="GO" id="GO:0005886">
    <property type="term" value="C:plasma membrane"/>
    <property type="evidence" value="ECO:0007669"/>
    <property type="project" value="UniProtKB-SubCell"/>
</dbReference>
<sequence>MGETILTMRGMTKSYFGVKALDGVSLDIRKGEVHALMGENGAGKSTLMKILTGLVKPDEGEIVFEGTKVQFPNPQAALNVGIAMIHQELNPIPEMTVAENIYLGREPCFPGTPFVNKKKLEEQTRRLLEQFQFRAQPHTKVGQLSVAQKQMLEIIKAISYQAKLIIMDEPTSALSESEVKTLFQTIERLKGQGVPIIYISHRMEEIFAITDRITVLRDGKLIGSRKSSELDSDGLISMMVGRSLDAIYPKEEAAIGDTVLEVRGLTRRPYFANVSFSVRQGEILGIAGLMGAGRSEVMRAIFGIDRPDGGEVLMEGEAIKVRHPADAIRHRIGFVTEDRKELGLVLSQSIRENMTLASLSKTSKGPFVSRPAETALCDGMTASIRIKMNRMEQEVLTLSGGNQQKVVIAKWLLTSPKLLILDEPTRGIDVGAKAEIYRMMSKLAQQGMAIIMVSSELPEVLGMSDRILVMGEGEIRGEFNRGEITQEQILECAIGGGRIA</sequence>
<comment type="subcellular location">
    <subcellularLocation>
        <location evidence="2">Cell inner membrane</location>
    </subcellularLocation>
    <subcellularLocation>
        <location evidence="1">Cell membrane</location>
        <topology evidence="1">Peripheral membrane protein</topology>
    </subcellularLocation>
</comment>
<evidence type="ECO:0000256" key="4">
    <source>
        <dbReference type="ARBA" id="ARBA00022475"/>
    </source>
</evidence>
<dbReference type="RefSeq" id="WP_169279424.1">
    <property type="nucleotide sequence ID" value="NZ_CP051680.1"/>
</dbReference>
<evidence type="ECO:0000313" key="13">
    <source>
        <dbReference type="Proteomes" id="UP000502248"/>
    </source>
</evidence>
<dbReference type="Pfam" id="PF00005">
    <property type="entry name" value="ABC_tran"/>
    <property type="match status" value="2"/>
</dbReference>
<dbReference type="PANTHER" id="PTHR43790">
    <property type="entry name" value="CARBOHYDRATE TRANSPORT ATP-BINDING PROTEIN MG119-RELATED"/>
    <property type="match status" value="1"/>
</dbReference>
<keyword evidence="7" id="KW-0547">Nucleotide-binding</keyword>
<keyword evidence="9" id="KW-1278">Translocase</keyword>
<organism evidence="12 13">
    <name type="scientific">Cohnella herbarum</name>
    <dbReference type="NCBI Taxonomy" id="2728023"/>
    <lineage>
        <taxon>Bacteria</taxon>
        <taxon>Bacillati</taxon>
        <taxon>Bacillota</taxon>
        <taxon>Bacilli</taxon>
        <taxon>Bacillales</taxon>
        <taxon>Paenibacillaceae</taxon>
        <taxon>Cohnella</taxon>
    </lineage>
</organism>
<dbReference type="PANTHER" id="PTHR43790:SF3">
    <property type="entry name" value="D-ALLOSE IMPORT ATP-BINDING PROTEIN ALSA-RELATED"/>
    <property type="match status" value="1"/>
</dbReference>
<proteinExistence type="predicted"/>
<gene>
    <name evidence="12" type="ORF">HH215_08035</name>
</gene>
<keyword evidence="13" id="KW-1185">Reference proteome</keyword>
<accession>A0A7Z2VHG8</accession>
<dbReference type="Gene3D" id="3.40.50.300">
    <property type="entry name" value="P-loop containing nucleotide triphosphate hydrolases"/>
    <property type="match status" value="2"/>
</dbReference>
<dbReference type="InterPro" id="IPR003593">
    <property type="entry name" value="AAA+_ATPase"/>
</dbReference>